<organism evidence="2 3">
    <name type="scientific">Naganishia liquefaciens</name>
    <dbReference type="NCBI Taxonomy" id="104408"/>
    <lineage>
        <taxon>Eukaryota</taxon>
        <taxon>Fungi</taxon>
        <taxon>Dikarya</taxon>
        <taxon>Basidiomycota</taxon>
        <taxon>Agaricomycotina</taxon>
        <taxon>Tremellomycetes</taxon>
        <taxon>Filobasidiales</taxon>
        <taxon>Filobasidiaceae</taxon>
        <taxon>Naganishia</taxon>
    </lineage>
</organism>
<evidence type="ECO:0008006" key="4">
    <source>
        <dbReference type="Google" id="ProtNLM"/>
    </source>
</evidence>
<name>A0A8H3TU09_9TREE</name>
<dbReference type="SUPFAM" id="SSF51735">
    <property type="entry name" value="NAD(P)-binding Rossmann-fold domains"/>
    <property type="match status" value="1"/>
</dbReference>
<keyword evidence="3" id="KW-1185">Reference proteome</keyword>
<dbReference type="Proteomes" id="UP000620104">
    <property type="component" value="Unassembled WGS sequence"/>
</dbReference>
<accession>A0A8H3TU09</accession>
<comment type="similarity">
    <text evidence="1">Belongs to the ornithine cyclodeaminase/mu-crystallin family.</text>
</comment>
<dbReference type="Pfam" id="PF02423">
    <property type="entry name" value="OCD_Mu_crystall"/>
    <property type="match status" value="1"/>
</dbReference>
<dbReference type="InterPro" id="IPR023401">
    <property type="entry name" value="ODC_N"/>
</dbReference>
<protein>
    <recommendedName>
        <fullName evidence="4">Ornithine cyclodeaminase family protein</fullName>
    </recommendedName>
</protein>
<comment type="caution">
    <text evidence="2">The sequence shown here is derived from an EMBL/GenBank/DDBJ whole genome shotgun (WGS) entry which is preliminary data.</text>
</comment>
<sequence length="361" mass="38055">MSITILTASDVDELIADPASLEQAIASQREILTEFSAPAALDPKNAQSQAIQIPPRISLASENVTALCMPSRVKILERNHEIGTGIGVKVVSVPHEGGAGLPATTTLFDGRTGKLQAVVNARNLTALRNACASALFIQSLPCVSASATNLVLFGSGAQAEYHARVICATVPTIRKVIIVARSETSRLQKLITQLQDVLSGVTVQSILHDAGAEDSADPEELRHAVAQADIICTMTSSTIPLFTTPLQEPCALVLIGSYKPHMQEITQEVLAQARTNGRAVIVDSAEACLREAGELIMAGLTKTDVKELGQVLHGADVGGQSEKGVYLFKSVGISIQDIAIADVVLRLARERGVGTVVPGYN</sequence>
<dbReference type="InterPro" id="IPR003462">
    <property type="entry name" value="ODC_Mu_crystall"/>
</dbReference>
<evidence type="ECO:0000313" key="2">
    <source>
        <dbReference type="EMBL" id="GHJ86655.1"/>
    </source>
</evidence>
<dbReference type="AlphaFoldDB" id="A0A8H3TU09"/>
<dbReference type="PIRSF" id="PIRSF001439">
    <property type="entry name" value="CryM"/>
    <property type="match status" value="1"/>
</dbReference>
<evidence type="ECO:0000256" key="1">
    <source>
        <dbReference type="ARBA" id="ARBA00008903"/>
    </source>
</evidence>
<dbReference type="Gene3D" id="3.40.50.720">
    <property type="entry name" value="NAD(P)-binding Rossmann-like Domain"/>
    <property type="match status" value="1"/>
</dbReference>
<dbReference type="PANTHER" id="PTHR13812:SF19">
    <property type="entry name" value="KETIMINE REDUCTASE MU-CRYSTALLIN"/>
    <property type="match status" value="1"/>
</dbReference>
<dbReference type="Gene3D" id="3.30.1780.10">
    <property type="entry name" value="ornithine cyclodeaminase, domain 1"/>
    <property type="match status" value="1"/>
</dbReference>
<dbReference type="PANTHER" id="PTHR13812">
    <property type="entry name" value="KETIMINE REDUCTASE MU-CRYSTALLIN"/>
    <property type="match status" value="1"/>
</dbReference>
<reference evidence="2" key="1">
    <citation type="submission" date="2020-07" db="EMBL/GenBank/DDBJ databases">
        <title>Draft Genome Sequence of a Deep-Sea Yeast, Naganishia (Cryptococcus) liquefaciens strain N6.</title>
        <authorList>
            <person name="Han Y.W."/>
            <person name="Kajitani R."/>
            <person name="Morimoto H."/>
            <person name="Parhat M."/>
            <person name="Tsubouchi H."/>
            <person name="Bakenova O."/>
            <person name="Ogata M."/>
            <person name="Argunhan B."/>
            <person name="Aoki R."/>
            <person name="Kajiwara S."/>
            <person name="Itoh T."/>
            <person name="Iwasaki H."/>
        </authorList>
    </citation>
    <scope>NUCLEOTIDE SEQUENCE</scope>
    <source>
        <strain evidence="2">N6</strain>
    </source>
</reference>
<evidence type="ECO:0000313" key="3">
    <source>
        <dbReference type="Proteomes" id="UP000620104"/>
    </source>
</evidence>
<proteinExistence type="inferred from homology"/>
<gene>
    <name evidence="2" type="ORF">NliqN6_3057</name>
</gene>
<dbReference type="EMBL" id="BLZA01000019">
    <property type="protein sequence ID" value="GHJ86655.1"/>
    <property type="molecule type" value="Genomic_DNA"/>
</dbReference>
<dbReference type="InterPro" id="IPR036291">
    <property type="entry name" value="NAD(P)-bd_dom_sf"/>
</dbReference>
<dbReference type="OrthoDB" id="41492at2759"/>
<dbReference type="GO" id="GO:0005737">
    <property type="term" value="C:cytoplasm"/>
    <property type="evidence" value="ECO:0007669"/>
    <property type="project" value="TreeGrafter"/>
</dbReference>